<protein>
    <recommendedName>
        <fullName evidence="10">Carboxylic ester hydrolase</fullName>
        <ecNumber evidence="10">3.1.1.-</ecNumber>
    </recommendedName>
</protein>
<keyword evidence="3" id="KW-0858">Xylan degradation</keyword>
<feature type="chain" id="PRO_5043086477" description="Carboxylic ester hydrolase" evidence="10">
    <location>
        <begin position="23"/>
        <end position="546"/>
    </location>
</feature>
<keyword evidence="3" id="KW-0624">Polysaccharide degradation</keyword>
<keyword evidence="5 10" id="KW-0732">Signal</keyword>
<dbReference type="GO" id="GO:0045493">
    <property type="term" value="P:xylan catabolic process"/>
    <property type="evidence" value="ECO:0007669"/>
    <property type="project" value="UniProtKB-KW"/>
</dbReference>
<dbReference type="AlphaFoldDB" id="A0AAV9UP20"/>
<evidence type="ECO:0000256" key="2">
    <source>
        <dbReference type="ARBA" id="ARBA00022487"/>
    </source>
</evidence>
<evidence type="ECO:0000256" key="6">
    <source>
        <dbReference type="ARBA" id="ARBA00022801"/>
    </source>
</evidence>
<keyword evidence="4" id="KW-0479">Metal-binding</keyword>
<dbReference type="Gene3D" id="3.40.50.1820">
    <property type="entry name" value="alpha/beta hydrolase"/>
    <property type="match status" value="1"/>
</dbReference>
<evidence type="ECO:0000256" key="4">
    <source>
        <dbReference type="ARBA" id="ARBA00022723"/>
    </source>
</evidence>
<dbReference type="EMBL" id="JAVHNQ010000006">
    <property type="protein sequence ID" value="KAK6343957.1"/>
    <property type="molecule type" value="Genomic_DNA"/>
</dbReference>
<keyword evidence="3" id="KW-0119">Carbohydrate metabolism</keyword>
<keyword evidence="8" id="KW-1015">Disulfide bond</keyword>
<dbReference type="SUPFAM" id="SSF53474">
    <property type="entry name" value="alpha/beta-Hydrolases"/>
    <property type="match status" value="1"/>
</dbReference>
<keyword evidence="6 10" id="KW-0378">Hydrolase</keyword>
<dbReference type="EC" id="3.1.1.-" evidence="10"/>
<dbReference type="GO" id="GO:0030600">
    <property type="term" value="F:feruloyl esterase activity"/>
    <property type="evidence" value="ECO:0007669"/>
    <property type="project" value="UniProtKB-EC"/>
</dbReference>
<dbReference type="InterPro" id="IPR011118">
    <property type="entry name" value="Tannase/feruloyl_esterase"/>
</dbReference>
<evidence type="ECO:0000256" key="7">
    <source>
        <dbReference type="ARBA" id="ARBA00022837"/>
    </source>
</evidence>
<comment type="caution">
    <text evidence="11">The sequence shown here is derived from an EMBL/GenBank/DDBJ whole genome shotgun (WGS) entry which is preliminary data.</text>
</comment>
<name>A0AAV9UP20_9PEZI</name>
<evidence type="ECO:0000256" key="8">
    <source>
        <dbReference type="ARBA" id="ARBA00023157"/>
    </source>
</evidence>
<keyword evidence="12" id="KW-1185">Reference proteome</keyword>
<evidence type="ECO:0000313" key="11">
    <source>
        <dbReference type="EMBL" id="KAK6343957.1"/>
    </source>
</evidence>
<dbReference type="InterPro" id="IPR029058">
    <property type="entry name" value="AB_hydrolase_fold"/>
</dbReference>
<accession>A0AAV9UP20</accession>
<comment type="catalytic activity">
    <reaction evidence="9">
        <text>feruloyl-polysaccharide + H2O = ferulate + polysaccharide.</text>
        <dbReference type="EC" id="3.1.1.73"/>
    </reaction>
</comment>
<dbReference type="Proteomes" id="UP001375240">
    <property type="component" value="Unassembled WGS sequence"/>
</dbReference>
<proteinExistence type="inferred from homology"/>
<evidence type="ECO:0000256" key="9">
    <source>
        <dbReference type="ARBA" id="ARBA00034075"/>
    </source>
</evidence>
<dbReference type="Pfam" id="PF07519">
    <property type="entry name" value="Tannase"/>
    <property type="match status" value="2"/>
</dbReference>
<evidence type="ECO:0000256" key="3">
    <source>
        <dbReference type="ARBA" id="ARBA00022651"/>
    </source>
</evidence>
<reference evidence="11 12" key="1">
    <citation type="submission" date="2019-10" db="EMBL/GenBank/DDBJ databases">
        <authorList>
            <person name="Palmer J.M."/>
        </authorList>
    </citation>
    <scope>NUCLEOTIDE SEQUENCE [LARGE SCALE GENOMIC DNA]</scope>
    <source>
        <strain evidence="11 12">TWF696</strain>
    </source>
</reference>
<evidence type="ECO:0000313" key="12">
    <source>
        <dbReference type="Proteomes" id="UP001375240"/>
    </source>
</evidence>
<dbReference type="GO" id="GO:0046872">
    <property type="term" value="F:metal ion binding"/>
    <property type="evidence" value="ECO:0007669"/>
    <property type="project" value="UniProtKB-KW"/>
</dbReference>
<gene>
    <name evidence="11" type="primary">FAEB-2_3</name>
    <name evidence="11" type="ORF">TWF696_007609</name>
</gene>
<organism evidence="11 12">
    <name type="scientific">Orbilia brochopaga</name>
    <dbReference type="NCBI Taxonomy" id="3140254"/>
    <lineage>
        <taxon>Eukaryota</taxon>
        <taxon>Fungi</taxon>
        <taxon>Dikarya</taxon>
        <taxon>Ascomycota</taxon>
        <taxon>Pezizomycotina</taxon>
        <taxon>Orbiliomycetes</taxon>
        <taxon>Orbiliales</taxon>
        <taxon>Orbiliaceae</taxon>
        <taxon>Orbilia</taxon>
    </lineage>
</organism>
<evidence type="ECO:0000256" key="10">
    <source>
        <dbReference type="RuleBase" id="RU361238"/>
    </source>
</evidence>
<sequence>MRLVHLCAVTALVASPQSFVAATGGNNFTRRCSRLIETFKQKDVKVLFSGYVTRGTNLTFPDGDPSCTNDVVVLADMCRLQLNITTSPVSNVIADVWMPVDWREKGKRFAMTGNGGSSGCVMWEDVAYTAALGFATVGHNNGHDGMSGLPFLNRPETVKDFAYRALGVSTTIGKIATNFFYQDTLTTSYYWGCSGAGRQGMVAAQRYPEEFNGIIAASPAAQWNRLAASIMVHWYTVGPVDSPRYLTFPQWQAVDAEVLKQCDGIDGVLDNVLEDPLKCQPHFEAMLCTDGQTWEFNQCLTVAQVEAVKRIYQPVYGNKGRYVYHGYQPGNDPILAFSQVLGAPSEIGYDYLRYAYYSDASWTLPATEDDFLAVIDDLLARDPFDANADNPDLTRLKNAGHKLLSYHGGTDGFYTYAGTQDLYDATARNMSLSSHDLDDFYRFFMIPGLGHCAGGNGAWYIGGPSQYGSGGTGFDPQESLLIKMVKWAEDGVPIDTIKGYSVDETTGALAGAVREHCRHPMRNYYKGTGDPALPSSWECRFSSLYP</sequence>
<keyword evidence="7" id="KW-0106">Calcium</keyword>
<dbReference type="PANTHER" id="PTHR33938:SF15">
    <property type="entry name" value="FERULOYL ESTERASE B-RELATED"/>
    <property type="match status" value="1"/>
</dbReference>
<evidence type="ECO:0000256" key="1">
    <source>
        <dbReference type="ARBA" id="ARBA00006249"/>
    </source>
</evidence>
<feature type="signal peptide" evidence="10">
    <location>
        <begin position="1"/>
        <end position="22"/>
    </location>
</feature>
<keyword evidence="2" id="KW-0719">Serine esterase</keyword>
<comment type="similarity">
    <text evidence="1 10">Belongs to the tannase family.</text>
</comment>
<dbReference type="PANTHER" id="PTHR33938">
    <property type="entry name" value="FERULOYL ESTERASE B-RELATED"/>
    <property type="match status" value="1"/>
</dbReference>
<evidence type="ECO:0000256" key="5">
    <source>
        <dbReference type="ARBA" id="ARBA00022729"/>
    </source>
</evidence>